<dbReference type="EMBL" id="FZQP02000002">
    <property type="protein sequence ID" value="VVC86236.1"/>
    <property type="molecule type" value="Genomic_DNA"/>
</dbReference>
<reference evidence="1 2" key="1">
    <citation type="submission" date="2017-07" db="EMBL/GenBank/DDBJ databases">
        <authorList>
            <person name="Talla V."/>
            <person name="Backstrom N."/>
        </authorList>
    </citation>
    <scope>NUCLEOTIDE SEQUENCE [LARGE SCALE GENOMIC DNA]</scope>
</reference>
<proteinExistence type="predicted"/>
<dbReference type="Proteomes" id="UP000324832">
    <property type="component" value="Unassembled WGS sequence"/>
</dbReference>
<sequence>MIKIWRLLSSGTPQSITFEQLLAENPAEYPGHRRIIVAKCFMSVIKLKHYGFIEISKVPGTTHIQNISLGPRMIAQFAANSTV</sequence>
<accession>A0A5E4PLR8</accession>
<keyword evidence="2" id="KW-1185">Reference proteome</keyword>
<organism evidence="1 2">
    <name type="scientific">Leptidea sinapis</name>
    <dbReference type="NCBI Taxonomy" id="189913"/>
    <lineage>
        <taxon>Eukaryota</taxon>
        <taxon>Metazoa</taxon>
        <taxon>Ecdysozoa</taxon>
        <taxon>Arthropoda</taxon>
        <taxon>Hexapoda</taxon>
        <taxon>Insecta</taxon>
        <taxon>Pterygota</taxon>
        <taxon>Neoptera</taxon>
        <taxon>Endopterygota</taxon>
        <taxon>Lepidoptera</taxon>
        <taxon>Glossata</taxon>
        <taxon>Ditrysia</taxon>
        <taxon>Papilionoidea</taxon>
        <taxon>Pieridae</taxon>
        <taxon>Dismorphiinae</taxon>
        <taxon>Leptidea</taxon>
    </lineage>
</organism>
<protein>
    <submittedName>
        <fullName evidence="1">Uncharacterized protein</fullName>
    </submittedName>
</protein>
<name>A0A5E4PLR8_9NEOP</name>
<dbReference type="AlphaFoldDB" id="A0A5E4PLR8"/>
<evidence type="ECO:0000313" key="2">
    <source>
        <dbReference type="Proteomes" id="UP000324832"/>
    </source>
</evidence>
<gene>
    <name evidence="1" type="ORF">LSINAPIS_LOCUS93</name>
</gene>
<evidence type="ECO:0000313" key="1">
    <source>
        <dbReference type="EMBL" id="VVC86236.1"/>
    </source>
</evidence>